<dbReference type="OrthoDB" id="9765625at2"/>
<reference evidence="5" key="1">
    <citation type="submission" date="2019-05" db="EMBL/GenBank/DDBJ databases">
        <title>Complete genome sequencing of Dialister sp. strain 5BBH33.</title>
        <authorList>
            <person name="Sakamoto M."/>
            <person name="Murakami T."/>
            <person name="Mori H."/>
        </authorList>
    </citation>
    <scope>NUCLEOTIDE SEQUENCE [LARGE SCALE GENOMIC DNA]</scope>
    <source>
        <strain evidence="5">5BBH33</strain>
    </source>
</reference>
<dbReference type="EMBL" id="AP019697">
    <property type="protein sequence ID" value="BBK25757.1"/>
    <property type="molecule type" value="Genomic_DNA"/>
</dbReference>
<evidence type="ECO:0000256" key="2">
    <source>
        <dbReference type="HAMAP-Rule" id="MF_01074"/>
    </source>
</evidence>
<dbReference type="PANTHER" id="PTHR36566:SF1">
    <property type="entry name" value="PYRIDINIUM-3,5-BISTHIOCARBOXYLIC ACID MONONUCLEOTIDE NICKEL INSERTION PROTEIN"/>
    <property type="match status" value="1"/>
</dbReference>
<dbReference type="HAMAP" id="MF_01074">
    <property type="entry name" value="LarC"/>
    <property type="match status" value="1"/>
</dbReference>
<keyword evidence="5" id="KW-1185">Reference proteome</keyword>
<sequence length="545" mass="61477">MSKKLYLETGSGISGDMFVAAMLDLGADQKALEAALASLPVKGFKTEISRVQKSGINCCDFNVILDAEHENHDHDMAYLYGPDPVVSSDVPEEHHHHHDEEGEQHHHHDEEGEHHHHYDEEGEHHHHHDEEGEHHCHCHEDGEHHHHHDEEGEHHCHCHEDGEEHHHHHHHDEEEHHCPHFHGEEGHHHHHHDEEHHCPHFHGEEGHYHDHDHVHGHHHHHEHRNLADVMAVIDGASMTDHAREIAKKIFMLIAEAEAKAHNLPIDEVHFHEVGAADSIVDIISAAVCFDSLGISEVIVPKLSEGTGTVRCQHGRLPVPVPATLNIVTACGMPLEIMDATGEFVTPTGAAIACALATSHTLPSLFRIERIGLGAGKRAYTERAGILRALLVSDNQGEGERDEVLKIETDIDDCSGEVLGYTLEKLMQAGALDVHYAPVFMKKNRPAWELTVICKKEIRETLEDIIFRETTTIGVREFPSVMRVILKREEREVETPFGQALVKQVTFSDTVRNYPEYESVKALAEENEASFHEVFEAVRKAAEELD</sequence>
<dbReference type="Gene3D" id="3.30.70.1380">
    <property type="entry name" value="Transcriptional regulatory protein pf0864 domain like"/>
    <property type="match status" value="1"/>
</dbReference>
<comment type="similarity">
    <text evidence="2">Belongs to the LarC family.</text>
</comment>
<evidence type="ECO:0000256" key="3">
    <source>
        <dbReference type="SAM" id="MobiDB-lite"/>
    </source>
</evidence>
<feature type="compositionally biased region" description="Basic and acidic residues" evidence="3">
    <location>
        <begin position="91"/>
        <end position="213"/>
    </location>
</feature>
<dbReference type="RefSeq" id="WP_143332783.1">
    <property type="nucleotide sequence ID" value="NZ_AP019697.1"/>
</dbReference>
<comment type="function">
    <text evidence="2">Involved in the biosynthesis of a nickel-pincer cofactor ((SCS)Ni(II) pincer complex). Binds Ni(2+), and functions in nickel delivery to pyridinium-3,5-bisthiocarboxylic acid mononucleotide (P2TMN), to form the mature cofactor. Is thus probably required for the activation of nickel-pincer cofactor-dependent enzymes.</text>
</comment>
<feature type="region of interest" description="Disordered" evidence="3">
    <location>
        <begin position="75"/>
        <end position="223"/>
    </location>
</feature>
<dbReference type="Pfam" id="PF01969">
    <property type="entry name" value="Ni_insertion"/>
    <property type="match status" value="1"/>
</dbReference>
<dbReference type="EC" id="4.99.1.12" evidence="2"/>
<dbReference type="NCBIfam" id="TIGR00299">
    <property type="entry name" value="nickel pincer cofactor biosynthesis protein LarC"/>
    <property type="match status" value="1"/>
</dbReference>
<dbReference type="GO" id="GO:0016151">
    <property type="term" value="F:nickel cation binding"/>
    <property type="evidence" value="ECO:0007669"/>
    <property type="project" value="UniProtKB-UniRule"/>
</dbReference>
<feature type="compositionally biased region" description="Basic residues" evidence="3">
    <location>
        <begin position="214"/>
        <end position="223"/>
    </location>
</feature>
<protein>
    <recommendedName>
        <fullName evidence="2">Pyridinium-3,5-bisthiocarboxylic acid mononucleotide nickel insertion protein</fullName>
        <shortName evidence="2">P2TMN nickel insertion protein</shortName>
        <ecNumber evidence="2">4.99.1.12</ecNumber>
    </recommendedName>
    <alternativeName>
        <fullName evidence="2">Nickel-pincer cofactor biosynthesis protein LarC</fullName>
    </alternativeName>
</protein>
<organism evidence="4 5">
    <name type="scientific">Dialister hominis</name>
    <dbReference type="NCBI Taxonomy" id="2582419"/>
    <lineage>
        <taxon>Bacteria</taxon>
        <taxon>Bacillati</taxon>
        <taxon>Bacillota</taxon>
        <taxon>Negativicutes</taxon>
        <taxon>Veillonellales</taxon>
        <taxon>Veillonellaceae</taxon>
        <taxon>Dialister</taxon>
    </lineage>
</organism>
<dbReference type="GO" id="GO:0051604">
    <property type="term" value="P:protein maturation"/>
    <property type="evidence" value="ECO:0007669"/>
    <property type="project" value="UniProtKB-UniRule"/>
</dbReference>
<dbReference type="GO" id="GO:0016829">
    <property type="term" value="F:lyase activity"/>
    <property type="evidence" value="ECO:0007669"/>
    <property type="project" value="UniProtKB-UniRule"/>
</dbReference>
<comment type="catalytic activity">
    <reaction evidence="2">
        <text>Ni(II)-pyridinium-3,5-bisthiocarboxylate mononucleotide = pyridinium-3,5-bisthiocarboxylate mononucleotide + Ni(2+)</text>
        <dbReference type="Rhea" id="RHEA:54784"/>
        <dbReference type="ChEBI" id="CHEBI:49786"/>
        <dbReference type="ChEBI" id="CHEBI:137372"/>
        <dbReference type="ChEBI" id="CHEBI:137373"/>
        <dbReference type="EC" id="4.99.1.12"/>
    </reaction>
</comment>
<evidence type="ECO:0000256" key="1">
    <source>
        <dbReference type="ARBA" id="ARBA00022596"/>
    </source>
</evidence>
<evidence type="ECO:0000313" key="5">
    <source>
        <dbReference type="Proteomes" id="UP000320585"/>
    </source>
</evidence>
<gene>
    <name evidence="2" type="primary">larC</name>
    <name evidence="4" type="ORF">Dia5BBH33_16920</name>
</gene>
<dbReference type="AlphaFoldDB" id="A0A8D4UVM1"/>
<accession>A0A8D4UVM1</accession>
<dbReference type="Proteomes" id="UP000320585">
    <property type="component" value="Chromosome"/>
</dbReference>
<dbReference type="PANTHER" id="PTHR36566">
    <property type="entry name" value="NICKEL INSERTION PROTEIN-RELATED"/>
    <property type="match status" value="1"/>
</dbReference>
<dbReference type="GeneID" id="92716912"/>
<keyword evidence="2" id="KW-0456">Lyase</keyword>
<dbReference type="KEGG" id="dho:Dia5BBH33_16920"/>
<keyword evidence="1 2" id="KW-0533">Nickel</keyword>
<proteinExistence type="inferred from homology"/>
<evidence type="ECO:0000313" key="4">
    <source>
        <dbReference type="EMBL" id="BBK25757.1"/>
    </source>
</evidence>
<name>A0A8D4UVM1_9FIRM</name>
<dbReference type="InterPro" id="IPR002822">
    <property type="entry name" value="Ni_insertion"/>
</dbReference>